<evidence type="ECO:0000256" key="8">
    <source>
        <dbReference type="SAM" id="MobiDB-lite"/>
    </source>
</evidence>
<accession>A0A7I8IA28</accession>
<keyword evidence="4 7" id="KW-0333">Golgi apparatus</keyword>
<dbReference type="GO" id="GO:0008107">
    <property type="term" value="F:galactoside 2-alpha-L-fucosyltransferase activity"/>
    <property type="evidence" value="ECO:0007669"/>
    <property type="project" value="InterPro"/>
</dbReference>
<reference evidence="9 10" key="1">
    <citation type="submission" date="2019-12" db="EMBL/GenBank/DDBJ databases">
        <authorList>
            <person name="Scholz U."/>
            <person name="Mascher M."/>
            <person name="Fiebig A."/>
        </authorList>
    </citation>
    <scope>NUCLEOTIDE SEQUENCE</scope>
</reference>
<keyword evidence="3 7" id="KW-0808">Transferase</keyword>
<comment type="similarity">
    <text evidence="1 7">Belongs to the glycosyltransferase 37 family.</text>
</comment>
<comment type="function">
    <text evidence="7">May be involved in cell wall biosynthesis.</text>
</comment>
<keyword evidence="6 7" id="KW-0961">Cell wall biogenesis/degradation</keyword>
<sequence length="121" mass="13718">MRPPHRVLQQGTATPETGGAAREAAETGCRYLVWTPTYGLGNRILSLASTFLYALLTDRVLLIDRGNDFSSLMCEPFPNTTWLLPLDFPVKNFNSFNQGHPLSYGRLVKKQDSQKRRFRQS</sequence>
<dbReference type="PANTHER" id="PTHR31889">
    <property type="entry name" value="FUCOSYLTRANSFERASE 2-RELATED"/>
    <property type="match status" value="1"/>
</dbReference>
<dbReference type="PANTHER" id="PTHR31889:SF2">
    <property type="entry name" value="FUCOSYLTRANSFERASE 3"/>
    <property type="match status" value="1"/>
</dbReference>
<evidence type="ECO:0000256" key="4">
    <source>
        <dbReference type="ARBA" id="ARBA00023034"/>
    </source>
</evidence>
<name>A0A7I8IA28_SPIIN</name>
<dbReference type="GO" id="GO:0032580">
    <property type="term" value="C:Golgi cisterna membrane"/>
    <property type="evidence" value="ECO:0007669"/>
    <property type="project" value="UniProtKB-SubCell"/>
</dbReference>
<dbReference type="EC" id="2.4.1.-" evidence="7"/>
<dbReference type="FunFam" id="3.40.50.11340:FF:000005">
    <property type="entry name" value="Galactoside 2-alpha-L-fucosyltransferase"/>
    <property type="match status" value="1"/>
</dbReference>
<dbReference type="GO" id="GO:0009969">
    <property type="term" value="P:xyloglucan biosynthetic process"/>
    <property type="evidence" value="ECO:0007669"/>
    <property type="project" value="TreeGrafter"/>
</dbReference>
<evidence type="ECO:0000256" key="2">
    <source>
        <dbReference type="ARBA" id="ARBA00022676"/>
    </source>
</evidence>
<keyword evidence="2 7" id="KW-0328">Glycosyltransferase</keyword>
<evidence type="ECO:0000256" key="3">
    <source>
        <dbReference type="ARBA" id="ARBA00022679"/>
    </source>
</evidence>
<comment type="subcellular location">
    <subcellularLocation>
        <location evidence="7">Golgi apparatus</location>
        <location evidence="7">Golgi stack membrane</location>
        <topology evidence="7">Single-pass type II membrane protein</topology>
    </subcellularLocation>
</comment>
<feature type="compositionally biased region" description="Low complexity" evidence="8">
    <location>
        <begin position="11"/>
        <end position="21"/>
    </location>
</feature>
<dbReference type="Gene3D" id="3.40.50.11340">
    <property type="match status" value="1"/>
</dbReference>
<dbReference type="Proteomes" id="UP001189122">
    <property type="component" value="Unassembled WGS sequence"/>
</dbReference>
<proteinExistence type="inferred from homology"/>
<dbReference type="Pfam" id="PF03254">
    <property type="entry name" value="XG_FTase"/>
    <property type="match status" value="1"/>
</dbReference>
<feature type="region of interest" description="Disordered" evidence="8">
    <location>
        <begin position="1"/>
        <end position="21"/>
    </location>
</feature>
<evidence type="ECO:0000256" key="1">
    <source>
        <dbReference type="ARBA" id="ARBA00010481"/>
    </source>
</evidence>
<dbReference type="GO" id="GO:0042546">
    <property type="term" value="P:cell wall biogenesis"/>
    <property type="evidence" value="ECO:0007669"/>
    <property type="project" value="InterPro"/>
</dbReference>
<dbReference type="EMBL" id="LR743588">
    <property type="protein sequence ID" value="CAA2614091.1"/>
    <property type="molecule type" value="Genomic_DNA"/>
</dbReference>
<dbReference type="EMBL" id="CACRZD030000001">
    <property type="protein sequence ID" value="CAA6653902.1"/>
    <property type="molecule type" value="Genomic_DNA"/>
</dbReference>
<evidence type="ECO:0000256" key="6">
    <source>
        <dbReference type="ARBA" id="ARBA00023316"/>
    </source>
</evidence>
<protein>
    <recommendedName>
        <fullName evidence="7">Fucosyltransferase</fullName>
        <ecNumber evidence="7">2.4.1.-</ecNumber>
    </recommendedName>
</protein>
<evidence type="ECO:0000256" key="7">
    <source>
        <dbReference type="RuleBase" id="RU367004"/>
    </source>
</evidence>
<evidence type="ECO:0000313" key="9">
    <source>
        <dbReference type="EMBL" id="CAA2614091.1"/>
    </source>
</evidence>
<evidence type="ECO:0000256" key="5">
    <source>
        <dbReference type="ARBA" id="ARBA00023180"/>
    </source>
</evidence>
<organism evidence="9">
    <name type="scientific">Spirodela intermedia</name>
    <name type="common">Intermediate duckweed</name>
    <dbReference type="NCBI Taxonomy" id="51605"/>
    <lineage>
        <taxon>Eukaryota</taxon>
        <taxon>Viridiplantae</taxon>
        <taxon>Streptophyta</taxon>
        <taxon>Embryophyta</taxon>
        <taxon>Tracheophyta</taxon>
        <taxon>Spermatophyta</taxon>
        <taxon>Magnoliopsida</taxon>
        <taxon>Liliopsida</taxon>
        <taxon>Araceae</taxon>
        <taxon>Lemnoideae</taxon>
        <taxon>Spirodela</taxon>
    </lineage>
</organism>
<keyword evidence="5" id="KW-0325">Glycoprotein</keyword>
<keyword evidence="10" id="KW-1185">Reference proteome</keyword>
<dbReference type="GO" id="GO:0071555">
    <property type="term" value="P:cell wall organization"/>
    <property type="evidence" value="ECO:0007669"/>
    <property type="project" value="UniProtKB-UniRule"/>
</dbReference>
<evidence type="ECO:0000313" key="10">
    <source>
        <dbReference type="Proteomes" id="UP001189122"/>
    </source>
</evidence>
<dbReference type="InterPro" id="IPR004938">
    <property type="entry name" value="XG_FTase"/>
</dbReference>
<gene>
    <name evidence="9" type="ORF">SI7747_01000492</name>
</gene>
<dbReference type="AlphaFoldDB" id="A0A7I8IA28"/>